<dbReference type="Proteomes" id="UP000051861">
    <property type="component" value="Unassembled WGS sequence"/>
</dbReference>
<dbReference type="PANTHER" id="PTHR47691">
    <property type="entry name" value="REGULATOR-RELATED"/>
    <property type="match status" value="1"/>
</dbReference>
<dbReference type="InterPro" id="IPR019734">
    <property type="entry name" value="TPR_rpt"/>
</dbReference>
<dbReference type="GO" id="GO:0004519">
    <property type="term" value="F:endonuclease activity"/>
    <property type="evidence" value="ECO:0007669"/>
    <property type="project" value="InterPro"/>
</dbReference>
<evidence type="ECO:0000313" key="3">
    <source>
        <dbReference type="EMBL" id="KPJ62818.1"/>
    </source>
</evidence>
<feature type="domain" description="HNH nuclease" evidence="2">
    <location>
        <begin position="15"/>
        <end position="62"/>
    </location>
</feature>
<dbReference type="AlphaFoldDB" id="A0A0S7XK02"/>
<keyword evidence="1" id="KW-0802">TPR repeat</keyword>
<gene>
    <name evidence="3" type="ORF">AMJ44_15160</name>
</gene>
<dbReference type="InterPro" id="IPR027417">
    <property type="entry name" value="P-loop_NTPase"/>
</dbReference>
<dbReference type="SUPFAM" id="SSF48452">
    <property type="entry name" value="TPR-like"/>
    <property type="match status" value="1"/>
</dbReference>
<dbReference type="InterPro" id="IPR011990">
    <property type="entry name" value="TPR-like_helical_dom_sf"/>
</dbReference>
<dbReference type="EMBL" id="LIZX01000255">
    <property type="protein sequence ID" value="KPJ62818.1"/>
    <property type="molecule type" value="Genomic_DNA"/>
</dbReference>
<evidence type="ECO:0000259" key="2">
    <source>
        <dbReference type="SMART" id="SM00507"/>
    </source>
</evidence>
<dbReference type="PROSITE" id="PS50005">
    <property type="entry name" value="TPR"/>
    <property type="match status" value="1"/>
</dbReference>
<evidence type="ECO:0000256" key="1">
    <source>
        <dbReference type="PROSITE-ProRule" id="PRU00339"/>
    </source>
</evidence>
<comment type="caution">
    <text evidence="3">The sequence shown here is derived from an EMBL/GenBank/DDBJ whole genome shotgun (WGS) entry which is preliminary data.</text>
</comment>
<sequence length="680" mass="78567">MTKKRKTIPQKIKDKLLVDSMHRCCLCPQHEDITDLHHIVPISEKGPNTKENLMVVCPTCHAKIHRIRTMYTSRQLKMYKERWVKLCATGLPLDERLKEAPGIMLDSLHNQTPPEPNFVGRAEMLKTISRWYKDPKVRIGALIGWGGVGKSALVRKWYDSLEEKKIHPDGIFWWGFYRNAYLEPFLNALLRYVSQGQTDPHTIKSPWEKTDKIKEYITKGAYLIVLDGLEQMQKPESGDEFGKMVHGECRELLHYLADAPKTGLCLITTRFPMKDLDNWRDGSYKTLPLIDLSIPDALAMLRKRGVKGNDEEMKQVIEKYKGHALSLTSVAGFVKRYHNGDIKQAPDIEFVFGDKERFKDVNKLLRKYAEKMSESELVFLNIFSLFRGEVTEREFAGVFQHKIEGARFNDVLIKMSELDFKDLVEGLADWRLISYDETKKSYATHPLIKTYFESTFDEREKKLCHKRIYQYFGEQAPERPGTLEQMQPLFEQVYHGCAAGLYDEAYLSVYQKKIHREREYFIIHKLGAWETDLSLIRNFFSRGEFSQLPLVSEKSDQSWLLNEAGLALLNTGQPKEAEEHILTAVLRAIAAKDWINASGGYQNLADLQFRTGEIKKALESAKRALKLGEKGRFYESIIDSEAYRAQIHHLLGASKEAGKRFKEADEAERKAFGHPYRTKP</sequence>
<dbReference type="GO" id="GO:0003676">
    <property type="term" value="F:nucleic acid binding"/>
    <property type="evidence" value="ECO:0007669"/>
    <property type="project" value="InterPro"/>
</dbReference>
<dbReference type="Gene3D" id="1.10.30.50">
    <property type="match status" value="1"/>
</dbReference>
<evidence type="ECO:0000313" key="4">
    <source>
        <dbReference type="Proteomes" id="UP000051861"/>
    </source>
</evidence>
<dbReference type="PANTHER" id="PTHR47691:SF3">
    <property type="entry name" value="HTH-TYPE TRANSCRIPTIONAL REGULATOR RV0890C-RELATED"/>
    <property type="match status" value="1"/>
</dbReference>
<proteinExistence type="predicted"/>
<protein>
    <recommendedName>
        <fullName evidence="2">HNH nuclease domain-containing protein</fullName>
    </recommendedName>
</protein>
<dbReference type="Pfam" id="PF01844">
    <property type="entry name" value="HNH"/>
    <property type="match status" value="1"/>
</dbReference>
<dbReference type="SMART" id="SM00507">
    <property type="entry name" value="HNHc"/>
    <property type="match status" value="1"/>
</dbReference>
<dbReference type="SUPFAM" id="SSF52540">
    <property type="entry name" value="P-loop containing nucleoside triphosphate hydrolases"/>
    <property type="match status" value="1"/>
</dbReference>
<organism evidence="3 4">
    <name type="scientific">candidate division WOR-1 bacterium DG_54_3</name>
    <dbReference type="NCBI Taxonomy" id="1703775"/>
    <lineage>
        <taxon>Bacteria</taxon>
        <taxon>Bacillati</taxon>
        <taxon>Saganbacteria</taxon>
    </lineage>
</organism>
<dbReference type="InterPro" id="IPR002182">
    <property type="entry name" value="NB-ARC"/>
</dbReference>
<dbReference type="Gene3D" id="1.25.40.10">
    <property type="entry name" value="Tetratricopeptide repeat domain"/>
    <property type="match status" value="1"/>
</dbReference>
<name>A0A0S7XK02_UNCSA</name>
<dbReference type="GO" id="GO:0043531">
    <property type="term" value="F:ADP binding"/>
    <property type="evidence" value="ECO:0007669"/>
    <property type="project" value="InterPro"/>
</dbReference>
<dbReference type="CDD" id="cd00085">
    <property type="entry name" value="HNHc"/>
    <property type="match status" value="1"/>
</dbReference>
<dbReference type="Gene3D" id="3.40.50.300">
    <property type="entry name" value="P-loop containing nucleotide triphosphate hydrolases"/>
    <property type="match status" value="1"/>
</dbReference>
<dbReference type="GO" id="GO:0008270">
    <property type="term" value="F:zinc ion binding"/>
    <property type="evidence" value="ECO:0007669"/>
    <property type="project" value="InterPro"/>
</dbReference>
<accession>A0A0S7XK02</accession>
<dbReference type="InterPro" id="IPR002711">
    <property type="entry name" value="HNH"/>
</dbReference>
<feature type="repeat" description="TPR" evidence="1">
    <location>
        <begin position="598"/>
        <end position="631"/>
    </location>
</feature>
<dbReference type="Pfam" id="PF00931">
    <property type="entry name" value="NB-ARC"/>
    <property type="match status" value="1"/>
</dbReference>
<dbReference type="InterPro" id="IPR003615">
    <property type="entry name" value="HNH_nuc"/>
</dbReference>
<reference evidence="3 4" key="1">
    <citation type="journal article" date="2015" name="Microbiome">
        <title>Genomic resolution of linkages in carbon, nitrogen, and sulfur cycling among widespread estuary sediment bacteria.</title>
        <authorList>
            <person name="Baker B.J."/>
            <person name="Lazar C.S."/>
            <person name="Teske A.P."/>
            <person name="Dick G.J."/>
        </authorList>
    </citation>
    <scope>NUCLEOTIDE SEQUENCE [LARGE SCALE GENOMIC DNA]</scope>
    <source>
        <strain evidence="3">DG_54_3</strain>
    </source>
</reference>